<dbReference type="AlphaFoldDB" id="A0A2J8RVJ5"/>
<feature type="non-terminal residue" evidence="3">
    <location>
        <position position="117"/>
    </location>
</feature>
<sequence length="117" mass="12417">MAAVVAATRWWRLLLVLSAAGMGASGAPQPPNILLLLMDDESLPPPRASGSPHWAPVLPDGCLCPLENAEQSDCFPERTLQPPGVRVLTAVAGPFSALSGISLLKILCFRISSFHFL</sequence>
<evidence type="ECO:0000313" key="3">
    <source>
        <dbReference type="EMBL" id="PNJ12515.1"/>
    </source>
</evidence>
<gene>
    <name evidence="3" type="ORF">CR201_G0048353</name>
</gene>
<keyword evidence="1" id="KW-0472">Membrane</keyword>
<keyword evidence="2" id="KW-0732">Signal</keyword>
<feature type="signal peptide" evidence="2">
    <location>
        <begin position="1"/>
        <end position="26"/>
    </location>
</feature>
<feature type="chain" id="PRO_5014420739" evidence="2">
    <location>
        <begin position="27"/>
        <end position="117"/>
    </location>
</feature>
<feature type="transmembrane region" description="Helical" evidence="1">
    <location>
        <begin position="87"/>
        <end position="108"/>
    </location>
</feature>
<organism evidence="3">
    <name type="scientific">Pongo abelii</name>
    <name type="common">Sumatran orangutan</name>
    <name type="synonym">Pongo pygmaeus abelii</name>
    <dbReference type="NCBI Taxonomy" id="9601"/>
    <lineage>
        <taxon>Eukaryota</taxon>
        <taxon>Metazoa</taxon>
        <taxon>Chordata</taxon>
        <taxon>Craniata</taxon>
        <taxon>Vertebrata</taxon>
        <taxon>Euteleostomi</taxon>
        <taxon>Mammalia</taxon>
        <taxon>Eutheria</taxon>
        <taxon>Euarchontoglires</taxon>
        <taxon>Primates</taxon>
        <taxon>Haplorrhini</taxon>
        <taxon>Catarrhini</taxon>
        <taxon>Hominidae</taxon>
        <taxon>Pongo</taxon>
    </lineage>
</organism>
<accession>A0A2J8RVJ5</accession>
<evidence type="ECO:0000256" key="2">
    <source>
        <dbReference type="SAM" id="SignalP"/>
    </source>
</evidence>
<proteinExistence type="predicted"/>
<protein>
    <submittedName>
        <fullName evidence="3">GALNS isoform 2</fullName>
    </submittedName>
</protein>
<name>A0A2J8RVJ5_PONAB</name>
<comment type="caution">
    <text evidence="3">The sequence shown here is derived from an EMBL/GenBank/DDBJ whole genome shotgun (WGS) entry which is preliminary data.</text>
</comment>
<keyword evidence="1" id="KW-0812">Transmembrane</keyword>
<dbReference type="EMBL" id="NDHI03003646">
    <property type="protein sequence ID" value="PNJ12515.1"/>
    <property type="molecule type" value="Genomic_DNA"/>
</dbReference>
<keyword evidence="1" id="KW-1133">Transmembrane helix</keyword>
<reference evidence="3" key="1">
    <citation type="submission" date="2017-12" db="EMBL/GenBank/DDBJ databases">
        <title>High-resolution comparative analysis of great ape genomes.</title>
        <authorList>
            <person name="Pollen A."/>
            <person name="Hastie A."/>
            <person name="Hormozdiari F."/>
            <person name="Dougherty M."/>
            <person name="Liu R."/>
            <person name="Chaisson M."/>
            <person name="Hoppe E."/>
            <person name="Hill C."/>
            <person name="Pang A."/>
            <person name="Hillier L."/>
            <person name="Baker C."/>
            <person name="Armstrong J."/>
            <person name="Shendure J."/>
            <person name="Paten B."/>
            <person name="Wilson R."/>
            <person name="Chao H."/>
            <person name="Schneider V."/>
            <person name="Ventura M."/>
            <person name="Kronenberg Z."/>
            <person name="Murali S."/>
            <person name="Gordon D."/>
            <person name="Cantsilieris S."/>
            <person name="Munson K."/>
            <person name="Nelson B."/>
            <person name="Raja A."/>
            <person name="Underwood J."/>
            <person name="Diekhans M."/>
            <person name="Fiddes I."/>
            <person name="Haussler D."/>
            <person name="Eichler E."/>
        </authorList>
    </citation>
    <scope>NUCLEOTIDE SEQUENCE [LARGE SCALE GENOMIC DNA]</scope>
    <source>
        <strain evidence="3">Susie</strain>
    </source>
</reference>
<evidence type="ECO:0000256" key="1">
    <source>
        <dbReference type="SAM" id="Phobius"/>
    </source>
</evidence>